<dbReference type="EMBL" id="CP038865">
    <property type="protein sequence ID" value="QCA29427.1"/>
    <property type="molecule type" value="Genomic_DNA"/>
</dbReference>
<dbReference type="GO" id="GO:0005524">
    <property type="term" value="F:ATP binding"/>
    <property type="evidence" value="ECO:0007669"/>
    <property type="project" value="InterPro"/>
</dbReference>
<gene>
    <name evidence="6" type="ORF">E4031_04975</name>
    <name evidence="5" type="ORF">E4Z98_08900</name>
</gene>
<evidence type="ECO:0000256" key="4">
    <source>
        <dbReference type="ARBA" id="ARBA00022777"/>
    </source>
</evidence>
<sequence length="271" mass="30192">MKKDIMIYTISDSIGETSQKLLGAVTAQYPDLTFNNNNKFSFVTQENELLEILRSALKDDAIVISTLVNKNLLTTAKNFSSKNGLQYFDLMSPLFDLIRHKAGEEPIEKPGIIHNLDSNYINKMAAIEFAVKHDDDHSPESLLEADIIILGASRTSKTPLSVYLANKGIKVANMTITSDMDAPAVLSSINPDKMIGLVMKPETLASIRSNRLDTLGLKQDSNYTNLPAIQTELDYSTKLFEQYGAYIVDATDKSIEEIAYLIENHINQNRI</sequence>
<dbReference type="Gene3D" id="3.40.50.300">
    <property type="entry name" value="P-loop containing nucleotide triphosphate hydrolases"/>
    <property type="match status" value="1"/>
</dbReference>
<evidence type="ECO:0000313" key="7">
    <source>
        <dbReference type="Proteomes" id="UP000296883"/>
    </source>
</evidence>
<proteinExistence type="predicted"/>
<accession>A0AAJ5EEE4</accession>
<reference evidence="5 7" key="2">
    <citation type="journal article" date="2020" name="Int. J. Syst. Evol. Microbiol.">
        <title>Vagococcus xieshaowenii sp. nov., isolated from snow finch (Montifringilla taczanowskii) cloacal content.</title>
        <authorList>
            <person name="Ge Y."/>
            <person name="Yang J."/>
            <person name="Lai X.H."/>
            <person name="Zhang G."/>
            <person name="Jin D."/>
            <person name="Lu S."/>
            <person name="Wang B."/>
            <person name="Huang Y."/>
            <person name="Huang Y."/>
            <person name="Ren Z."/>
            <person name="Zhang X."/>
            <person name="Xu J."/>
        </authorList>
    </citation>
    <scope>NUCLEOTIDE SEQUENCE [LARGE SCALE GENOMIC DNA]</scope>
    <source>
        <strain evidence="7">personal::cf-49</strain>
        <strain evidence="5">Personal::cf-49</strain>
    </source>
</reference>
<dbReference type="GO" id="GO:0004674">
    <property type="term" value="F:protein serine/threonine kinase activity"/>
    <property type="evidence" value="ECO:0007669"/>
    <property type="project" value="UniProtKB-KW"/>
</dbReference>
<evidence type="ECO:0000313" key="8">
    <source>
        <dbReference type="Proteomes" id="UP000297725"/>
    </source>
</evidence>
<dbReference type="AlphaFoldDB" id="A0AAJ5EEE4"/>
<dbReference type="Proteomes" id="UP000296883">
    <property type="component" value="Chromosome"/>
</dbReference>
<dbReference type="EMBL" id="SRHU01000019">
    <property type="protein sequence ID" value="TFZ41547.1"/>
    <property type="molecule type" value="Genomic_DNA"/>
</dbReference>
<dbReference type="PANTHER" id="PTHR31756">
    <property type="entry name" value="PYRUVATE, PHOSPHATE DIKINASE REGULATORY PROTEIN 1, CHLOROPLASTIC"/>
    <property type="match status" value="1"/>
</dbReference>
<reference evidence="6 8" key="1">
    <citation type="submission" date="2019-03" db="EMBL/GenBank/DDBJ databases">
        <title>Vagococcus sp. was isolated fron gut of Carduelis flavirostris.</title>
        <authorList>
            <person name="Ge Y."/>
        </authorList>
    </citation>
    <scope>NUCLEOTIDE SEQUENCE [LARGE SCALE GENOMIC DNA]</scope>
    <source>
        <strain evidence="6 8">CF-210</strain>
    </source>
</reference>
<keyword evidence="7" id="KW-1185">Reference proteome</keyword>
<keyword evidence="2" id="KW-0808">Transferase</keyword>
<dbReference type="InterPro" id="IPR027417">
    <property type="entry name" value="P-loop_NTPase"/>
</dbReference>
<dbReference type="Pfam" id="PF03618">
    <property type="entry name" value="Kinase-PPPase"/>
    <property type="match status" value="1"/>
</dbReference>
<dbReference type="Proteomes" id="UP000297725">
    <property type="component" value="Unassembled WGS sequence"/>
</dbReference>
<evidence type="ECO:0000313" key="6">
    <source>
        <dbReference type="EMBL" id="TFZ41547.1"/>
    </source>
</evidence>
<dbReference type="PANTHER" id="PTHR31756:SF3">
    <property type="entry name" value="PYRUVATE, PHOSPHATE DIKINASE REGULATORY PROTEIN 1, CHLOROPLASTIC"/>
    <property type="match status" value="1"/>
</dbReference>
<evidence type="ECO:0000313" key="5">
    <source>
        <dbReference type="EMBL" id="QCA29427.1"/>
    </source>
</evidence>
<protein>
    <submittedName>
        <fullName evidence="6">Kinase/pyrophosphorylase</fullName>
    </submittedName>
</protein>
<evidence type="ECO:0000256" key="2">
    <source>
        <dbReference type="ARBA" id="ARBA00022679"/>
    </source>
</evidence>
<keyword evidence="1" id="KW-0723">Serine/threonine-protein kinase</keyword>
<keyword evidence="3" id="KW-0547">Nucleotide-binding</keyword>
<name>A0AAJ5EEE4_9ENTE</name>
<dbReference type="NCBIfam" id="NF003742">
    <property type="entry name" value="PRK05339.1"/>
    <property type="match status" value="1"/>
</dbReference>
<evidence type="ECO:0000256" key="3">
    <source>
        <dbReference type="ARBA" id="ARBA00022741"/>
    </source>
</evidence>
<organism evidence="6 8">
    <name type="scientific">Vagococcus xieshaowenii</name>
    <dbReference type="NCBI Taxonomy" id="2562451"/>
    <lineage>
        <taxon>Bacteria</taxon>
        <taxon>Bacillati</taxon>
        <taxon>Bacillota</taxon>
        <taxon>Bacilli</taxon>
        <taxon>Lactobacillales</taxon>
        <taxon>Enterococcaceae</taxon>
        <taxon>Vagococcus</taxon>
    </lineage>
</organism>
<keyword evidence="4 6" id="KW-0418">Kinase</keyword>
<evidence type="ECO:0000256" key="1">
    <source>
        <dbReference type="ARBA" id="ARBA00022527"/>
    </source>
</evidence>
<dbReference type="InterPro" id="IPR005177">
    <property type="entry name" value="Kinase-pyrophosphorylase"/>
</dbReference>